<dbReference type="Proteomes" id="UP001060085">
    <property type="component" value="Linkage Group LG07"/>
</dbReference>
<protein>
    <submittedName>
        <fullName evidence="1">Uncharacterized protein</fullName>
    </submittedName>
</protein>
<accession>A0ACC0A3W4</accession>
<evidence type="ECO:0000313" key="1">
    <source>
        <dbReference type="EMBL" id="KAI5655451.1"/>
    </source>
</evidence>
<reference evidence="2" key="1">
    <citation type="journal article" date="2023" name="Nat. Plants">
        <title>Single-cell RNA sequencing provides a high-resolution roadmap for understanding the multicellular compartmentation of specialized metabolism.</title>
        <authorList>
            <person name="Sun S."/>
            <person name="Shen X."/>
            <person name="Li Y."/>
            <person name="Li Y."/>
            <person name="Wang S."/>
            <person name="Li R."/>
            <person name="Zhang H."/>
            <person name="Shen G."/>
            <person name="Guo B."/>
            <person name="Wei J."/>
            <person name="Xu J."/>
            <person name="St-Pierre B."/>
            <person name="Chen S."/>
            <person name="Sun C."/>
        </authorList>
    </citation>
    <scope>NUCLEOTIDE SEQUENCE [LARGE SCALE GENOMIC DNA]</scope>
</reference>
<name>A0ACC0A3W4_CATRO</name>
<proteinExistence type="predicted"/>
<evidence type="ECO:0000313" key="2">
    <source>
        <dbReference type="Proteomes" id="UP001060085"/>
    </source>
</evidence>
<keyword evidence="2" id="KW-1185">Reference proteome</keyword>
<comment type="caution">
    <text evidence="1">The sequence shown here is derived from an EMBL/GenBank/DDBJ whole genome shotgun (WGS) entry which is preliminary data.</text>
</comment>
<dbReference type="EMBL" id="CM044707">
    <property type="protein sequence ID" value="KAI5655451.1"/>
    <property type="molecule type" value="Genomic_DNA"/>
</dbReference>
<organism evidence="1 2">
    <name type="scientific">Catharanthus roseus</name>
    <name type="common">Madagascar periwinkle</name>
    <name type="synonym">Vinca rosea</name>
    <dbReference type="NCBI Taxonomy" id="4058"/>
    <lineage>
        <taxon>Eukaryota</taxon>
        <taxon>Viridiplantae</taxon>
        <taxon>Streptophyta</taxon>
        <taxon>Embryophyta</taxon>
        <taxon>Tracheophyta</taxon>
        <taxon>Spermatophyta</taxon>
        <taxon>Magnoliopsida</taxon>
        <taxon>eudicotyledons</taxon>
        <taxon>Gunneridae</taxon>
        <taxon>Pentapetalae</taxon>
        <taxon>asterids</taxon>
        <taxon>lamiids</taxon>
        <taxon>Gentianales</taxon>
        <taxon>Apocynaceae</taxon>
        <taxon>Rauvolfioideae</taxon>
        <taxon>Vinceae</taxon>
        <taxon>Catharanthinae</taxon>
        <taxon>Catharanthus</taxon>
    </lineage>
</organism>
<gene>
    <name evidence="1" type="ORF">M9H77_32638</name>
</gene>
<sequence length="1232" mass="137726">MADGNSCLPTAQLTASGRPILYPGEIECSLLSSVDLFSEEHPNFPNLKSGLLILTTHRLIWIPNSSVSSIYIPLSAISHIFSLKKSIKSVFSSPKIRFQVSATPEGKVDEKGIRTIVITLALRGKSDPEAFLAKFWEALKGRAWVENQVGTSGAQSSGSGTGESSLALRMPVVGVAGILRKEQEMWESTDKSLQDAFQDLNALMSKAKEMVMLAEKMRLKLLTGSNNGGSNDDELGTKEEMQDWFLSVGIASPVTKESAGALYHQQLSRQLADFVKIPLERAGGMINLIDIYCLFNRARGTELISPDDLLQACSLWEKFDVPVMLRKFDSGVMVIQNKRHSDDEVFTRIKSLVMKPDALRSGVSASDAAITLGVAPAMAKEYLLTAELKGLLCRDVSPDGFRFYINLFQEINPDDIYLVKDHGSYAAWISIISSSRVLYSSQSYVLIMTTRNVLLGSDNLLPLSQQKKKSIVLPLQFSSVSFQLYSNVNFGIKDRQRSKLPVICFRKGSPPIPDISDTLSQDIGLDFLSNASFWSIEDLRGGENCYSIQKTIRIKLMNAQIAPGALVIGLFHGIGPIRTQAKMINRGAAYSFTLTVVLEGCKNQSMRGQYCNQTVEEAVCRQSLQYKPGHALESIKINNDFDTRLATCNTFSKDSCHQYLNPKMYSLVVRQPAEQLVLSASNFRSNITHRLKKDKVNLICYAQYNAIPTVISYDYSVALSEMPLLVPFPMVGMWYFLIQPVDKSNAVNDLCYSMEWEVFQCPEGKSGPNCLWEKHMLQLPQRYYSNAFFHYMPEHVQQPVELHNLPLEPLLTNASSGKESDFTWTYFVFEITQDSSVKSIHIDLTANSSMDFQVYVRIGGLPSLKDWDYFYINQSTNSDNGTMFKLYDSSERRMNAYLPYPTEGLWSLGLRHPSNPRSQTNISLSVETCPNQCSGHGTCGLSPHEGYRCYSCKCNTRYGGFDCSTQIVSRAAQRMHVIFLVASNAAAIFPAVWALRQKAFADWVVFVCSGVASAVYHACDSANWCILSFHVLQFMDFWLSFVAVISTFIYLAVINEAARRTLQMIATIVTALLAINGPTKSENIVRVVALGASGLLIGWLIELFSSYRSNSLSLRNIRWKPHHIRTCFPHILRALHKHFKWGFVFAGFIALCLAAVSWNHESIETYWLWHSTLLFYSPSLPLTEVVLVFSVWHISIYTSAFFFLCSRRIASASTTDRPSLLVEDAAVSPAGH</sequence>